<feature type="region of interest" description="Disordered" evidence="1">
    <location>
        <begin position="77"/>
        <end position="198"/>
    </location>
</feature>
<protein>
    <recommendedName>
        <fullName evidence="2">TOG domain-containing protein</fullName>
    </recommendedName>
</protein>
<evidence type="ECO:0000259" key="2">
    <source>
        <dbReference type="SMART" id="SM01349"/>
    </source>
</evidence>
<keyword evidence="4" id="KW-1185">Reference proteome</keyword>
<feature type="compositionally biased region" description="Low complexity" evidence="1">
    <location>
        <begin position="40"/>
        <end position="56"/>
    </location>
</feature>
<evidence type="ECO:0000256" key="1">
    <source>
        <dbReference type="SAM" id="MobiDB-lite"/>
    </source>
</evidence>
<evidence type="ECO:0000313" key="4">
    <source>
        <dbReference type="Proteomes" id="UP001591681"/>
    </source>
</evidence>
<dbReference type="InterPro" id="IPR024395">
    <property type="entry name" value="CLASP_N_dom"/>
</dbReference>
<dbReference type="SUPFAM" id="SSF48371">
    <property type="entry name" value="ARM repeat"/>
    <property type="match status" value="1"/>
</dbReference>
<feature type="compositionally biased region" description="Low complexity" evidence="1">
    <location>
        <begin position="111"/>
        <end position="137"/>
    </location>
</feature>
<comment type="caution">
    <text evidence="3">The sequence shown here is derived from an EMBL/GenBank/DDBJ whole genome shotgun (WGS) entry which is preliminary data.</text>
</comment>
<sequence length="631" mass="68355">MDFSRLKEGLSKLLAVKRKSGGSILQPMPRVLPPIGSAPQQQQQQSGLMEAASSSSPLPAAVDPALLELFLGDRVPSGTLRAGAPRPLGRKNLTGLDHAHPLQPLFHGRASRNAADGSSSSSMAPAPPAVAKATGAPRPLGRRNLTGLDHAHPLQPLFHGRASRNAADGSSSSSMAPAPPAVAKATGEGATKPLKARRCGKALHGVGLKPSGRPDDKNSCRADVMLDQEKDRDAMLKSLNIMQKMKEWLRQESIRVAEEMRLTNIDLNSCVMIADHSGSFAGNLRTPLEQSALPSVGASTVPTVPTVPAPPQALSTNNGQFRSRVPRFKKTSAVSVATAEQNLTFDLPEPKSVESVAVRRQEGRKVEEVKEMKKTVREVKQTKEIERQQAKKVPQPARRSPVPHPEQTLLQAFRLLSTDDWEKKVEGLNSIRRLCTHHTEVLLPRLHDLCLAVTKEVKNLRSVVSRVAMLTLAHLFTNLGQGMDPEVEGTAQVLLQKAGEANSFLREDAEMALSHMVLCVSPSRSMAALINTGLKHRCAAVRASAAQHLGVLAEAVGSSRLLSGRKELTDRFVHAISCFALDSAQEVRWTHARDTLALLASHPDIIKMVEKFAPKRDQNSIKDIINKCQCR</sequence>
<dbReference type="EMBL" id="JBHFQA010000011">
    <property type="protein sequence ID" value="KAL2090983.1"/>
    <property type="molecule type" value="Genomic_DNA"/>
</dbReference>
<feature type="compositionally biased region" description="Low complexity" evidence="1">
    <location>
        <begin position="163"/>
        <end position="185"/>
    </location>
</feature>
<proteinExistence type="predicted"/>
<dbReference type="InterPro" id="IPR011989">
    <property type="entry name" value="ARM-like"/>
</dbReference>
<dbReference type="PANTHER" id="PTHR21567">
    <property type="entry name" value="CLASP"/>
    <property type="match status" value="1"/>
</dbReference>
<dbReference type="Pfam" id="PF12348">
    <property type="entry name" value="CLASP_N"/>
    <property type="match status" value="1"/>
</dbReference>
<dbReference type="Proteomes" id="UP001591681">
    <property type="component" value="Unassembled WGS sequence"/>
</dbReference>
<organism evidence="3 4">
    <name type="scientific">Coilia grayii</name>
    <name type="common">Gray's grenadier anchovy</name>
    <dbReference type="NCBI Taxonomy" id="363190"/>
    <lineage>
        <taxon>Eukaryota</taxon>
        <taxon>Metazoa</taxon>
        <taxon>Chordata</taxon>
        <taxon>Craniata</taxon>
        <taxon>Vertebrata</taxon>
        <taxon>Euteleostomi</taxon>
        <taxon>Actinopterygii</taxon>
        <taxon>Neopterygii</taxon>
        <taxon>Teleostei</taxon>
        <taxon>Clupei</taxon>
        <taxon>Clupeiformes</taxon>
        <taxon>Clupeoidei</taxon>
        <taxon>Engraulidae</taxon>
        <taxon>Coilinae</taxon>
        <taxon>Coilia</taxon>
    </lineage>
</organism>
<dbReference type="AlphaFoldDB" id="A0ABD1JVR8"/>
<reference evidence="3 4" key="1">
    <citation type="submission" date="2024-09" db="EMBL/GenBank/DDBJ databases">
        <title>A chromosome-level genome assembly of Gray's grenadier anchovy, Coilia grayii.</title>
        <authorList>
            <person name="Fu Z."/>
        </authorList>
    </citation>
    <scope>NUCLEOTIDE SEQUENCE [LARGE SCALE GENOMIC DNA]</scope>
    <source>
        <strain evidence="3">G4</strain>
        <tissue evidence="3">Muscle</tissue>
    </source>
</reference>
<dbReference type="InterPro" id="IPR016024">
    <property type="entry name" value="ARM-type_fold"/>
</dbReference>
<name>A0ABD1JVR8_9TELE</name>
<gene>
    <name evidence="3" type="ORF">ACEWY4_013246</name>
</gene>
<dbReference type="SMART" id="SM01349">
    <property type="entry name" value="TOG"/>
    <property type="match status" value="1"/>
</dbReference>
<dbReference type="InterPro" id="IPR034085">
    <property type="entry name" value="TOG"/>
</dbReference>
<dbReference type="PANTHER" id="PTHR21567:SF42">
    <property type="entry name" value="TOG ARRAY REGULATOR OF AXONEMAL MICROTUBULES PROTEIN 2"/>
    <property type="match status" value="1"/>
</dbReference>
<feature type="domain" description="TOG" evidence="2">
    <location>
        <begin position="395"/>
        <end position="629"/>
    </location>
</feature>
<dbReference type="Gene3D" id="1.25.10.10">
    <property type="entry name" value="Leucine-rich Repeat Variant"/>
    <property type="match status" value="1"/>
</dbReference>
<accession>A0ABD1JVR8</accession>
<evidence type="ECO:0000313" key="3">
    <source>
        <dbReference type="EMBL" id="KAL2090983.1"/>
    </source>
</evidence>
<feature type="region of interest" description="Disordered" evidence="1">
    <location>
        <begin position="33"/>
        <end position="56"/>
    </location>
</feature>